<feature type="transmembrane region" description="Helical" evidence="1">
    <location>
        <begin position="16"/>
        <end position="36"/>
    </location>
</feature>
<keyword evidence="1" id="KW-0472">Membrane</keyword>
<name>A0A443LKN3_9LACT</name>
<accession>A0A443LKN3</accession>
<keyword evidence="1" id="KW-0812">Transmembrane</keyword>
<dbReference type="AlphaFoldDB" id="A0A443LKN3"/>
<dbReference type="RefSeq" id="WP_128267478.1">
    <property type="nucleotide sequence ID" value="NZ_JACCJA010000002.1"/>
</dbReference>
<keyword evidence="1" id="KW-1133">Transmembrane helix</keyword>
<evidence type="ECO:0000256" key="1">
    <source>
        <dbReference type="SAM" id="Phobius"/>
    </source>
</evidence>
<reference evidence="2 3" key="1">
    <citation type="submission" date="2019-01" db="EMBL/GenBank/DDBJ databases">
        <title>Whole genome sequence of Lactococcus lactis isolated from cow milk.</title>
        <authorList>
            <person name="Sundararaman A."/>
            <person name="Tamang J.-P."/>
            <person name="Halami P."/>
        </authorList>
    </citation>
    <scope>NUCLEOTIDE SEQUENCE [LARGE SCALE GENOMIC DNA]</scope>
    <source>
        <strain evidence="2 3">C2D</strain>
    </source>
</reference>
<sequence>MGSELRESKVGEAKKFMIWIPILISLGALCFSIYSWHQGNKRQKYFDSTNFNIVQNLWEKNPSYTLYNESVKPLNLPPHPTYMMYIPSKLYMIFPDGSRISSLILLPVSYDMVISQIDSGKTVDDIEKSKLPQNFYGKKGARDIRFSDFISKDWGNIKFQLRTYPFLAIATQVEYSYKDNPQKINQQTFITAPFNRIDLTPKEFKDLENYTRNVAYFPQNEMRLDGKKNIYDTTHTYLLTQIQQSFNNAKDDDKAKKEMYILLGVMHDTDEKYPDSKSQDEKFDSSKIGPSELNFNVITKVLLEKGLIPQDPLEPNY</sequence>
<comment type="caution">
    <text evidence="2">The sequence shown here is derived from an EMBL/GenBank/DDBJ whole genome shotgun (WGS) entry which is preliminary data.</text>
</comment>
<dbReference type="EMBL" id="SAXH01000001">
    <property type="protein sequence ID" value="RWR49732.1"/>
    <property type="molecule type" value="Genomic_DNA"/>
</dbReference>
<evidence type="ECO:0000313" key="3">
    <source>
        <dbReference type="Proteomes" id="UP000285859"/>
    </source>
</evidence>
<organism evidence="2 3">
    <name type="scientific">Lactococcus lactis</name>
    <dbReference type="NCBI Taxonomy" id="1358"/>
    <lineage>
        <taxon>Bacteria</taxon>
        <taxon>Bacillati</taxon>
        <taxon>Bacillota</taxon>
        <taxon>Bacilli</taxon>
        <taxon>Lactobacillales</taxon>
        <taxon>Streptococcaceae</taxon>
        <taxon>Lactococcus</taxon>
    </lineage>
</organism>
<dbReference type="Proteomes" id="UP000285859">
    <property type="component" value="Unassembled WGS sequence"/>
</dbReference>
<evidence type="ECO:0000313" key="2">
    <source>
        <dbReference type="EMBL" id="RWR49732.1"/>
    </source>
</evidence>
<proteinExistence type="predicted"/>
<gene>
    <name evidence="2" type="ORF">EO246_01050</name>
</gene>
<protein>
    <submittedName>
        <fullName evidence="2">Uncharacterized protein</fullName>
    </submittedName>
</protein>